<reference evidence="4" key="1">
    <citation type="submission" date="2023-10" db="EMBL/GenBank/DDBJ databases">
        <authorList>
            <person name="Chen Y."/>
            <person name="Shah S."/>
            <person name="Dougan E. K."/>
            <person name="Thang M."/>
            <person name="Chan C."/>
        </authorList>
    </citation>
    <scope>NUCLEOTIDE SEQUENCE [LARGE SCALE GENOMIC DNA]</scope>
</reference>
<keyword evidence="5" id="KW-1185">Reference proteome</keyword>
<dbReference type="EMBL" id="CAUYUJ010020264">
    <property type="protein sequence ID" value="CAK0896968.1"/>
    <property type="molecule type" value="Genomic_DNA"/>
</dbReference>
<evidence type="ECO:0000313" key="4">
    <source>
        <dbReference type="EMBL" id="CAK0896968.1"/>
    </source>
</evidence>
<feature type="region of interest" description="Disordered" evidence="1">
    <location>
        <begin position="721"/>
        <end position="811"/>
    </location>
</feature>
<evidence type="ECO:0000256" key="3">
    <source>
        <dbReference type="SAM" id="SignalP"/>
    </source>
</evidence>
<feature type="transmembrane region" description="Helical" evidence="2">
    <location>
        <begin position="825"/>
        <end position="846"/>
    </location>
</feature>
<keyword evidence="2" id="KW-1133">Transmembrane helix</keyword>
<gene>
    <name evidence="4" type="ORF">PCOR1329_LOCUS75289</name>
</gene>
<evidence type="ECO:0000256" key="1">
    <source>
        <dbReference type="SAM" id="MobiDB-lite"/>
    </source>
</evidence>
<dbReference type="InterPro" id="IPR035914">
    <property type="entry name" value="Sperma_CUB_dom_sf"/>
</dbReference>
<sequence length="943" mass="98910">MEPRLALLALMAFVLGQGTSVLPLTSASQTTQAPPPAPALMNAPTALPTGRRQMVSMTNLTVDHVGGRRMAVACDAGYYDTCGGHEKYWACGSVCASGVYWVDGTSRCCCQLEPPTPAPPPTPPTPAPPAACAYDYTHLGAADCDAAWDLYSLPCQTLEDTYSWICTGCVCPGDDMPTTSWTQHTMKHCSGEILVGYRYSTVALAQSQCSTMSTCWGVYDVGCDESSYDVFLCNASTIATYSDLAASSSSCVFEKPPSPMWAAVSGECTLDGLCVESPNYPQSYSNSQTCTLEINLGSAEPTILVETFDTEAYFDVLIVNGVSYSGTSGPTGVTPTETVIWSSDASVVSNGWRLCATTTPAPTPAPPPTPPTQPPAPPAVCVSSYIVYGVAADCDIAWYVLSWDCTGCSCPGDVPAPTPAITPAPTQAITRAPTPAAPAVCVHNYTANGAADCDAAWDLYSLPCQTLESSLSWDCTGCSCPGDVPAPTPAITPAPTHAITRAPTPAAPAVCVHDYTANGAADCDAAWDLYSLPCQTLEDYYSWDCTGCSCPGDVLAPTPSITPAPTLAPTPDTTTSWIHTSTATVTSTTTPLWIVSSRLEFSSTGTTEQVTSTVTSLLTVTLNLEEDHLTVAVLSDSSNSANRRLSALASWEIGFGIVVPEQSAQEMFQAVETMSADSNGTAFAMSAVFESEGLELDEGSLVVTEPEMKIVTVTMTTQSATSLTETGTSMTTTPTTQSQSVTSATTATATTDSSSRTSATTASSYSTSMSMASTETATGSVTPSTTATSETTASVAKASTTTATETATNYPSGLPALEQQQDLEASIPIIVGVMILALVCSAMIYLKMRRRRGSSVATKHSMPEMQDAEIGNPVPEAVDLEQEEGNHNNDISGTAEHIMCDSKIGHPGSETVDWEQEEGNDNCDSAHLESETVDRRLEHYIEI</sequence>
<evidence type="ECO:0000256" key="2">
    <source>
        <dbReference type="SAM" id="Phobius"/>
    </source>
</evidence>
<keyword evidence="2" id="KW-0472">Membrane</keyword>
<name>A0ABN9XBN1_9DINO</name>
<feature type="chain" id="PRO_5045510185" description="CUB domain-containing protein" evidence="3">
    <location>
        <begin position="17"/>
        <end position="943"/>
    </location>
</feature>
<protein>
    <recommendedName>
        <fullName evidence="6">CUB domain-containing protein</fullName>
    </recommendedName>
</protein>
<keyword evidence="3" id="KW-0732">Signal</keyword>
<organism evidence="4 5">
    <name type="scientific">Prorocentrum cordatum</name>
    <dbReference type="NCBI Taxonomy" id="2364126"/>
    <lineage>
        <taxon>Eukaryota</taxon>
        <taxon>Sar</taxon>
        <taxon>Alveolata</taxon>
        <taxon>Dinophyceae</taxon>
        <taxon>Prorocentrales</taxon>
        <taxon>Prorocentraceae</taxon>
        <taxon>Prorocentrum</taxon>
    </lineage>
</organism>
<dbReference type="SUPFAM" id="SSF49854">
    <property type="entry name" value="Spermadhesin, CUB domain"/>
    <property type="match status" value="1"/>
</dbReference>
<evidence type="ECO:0000313" key="5">
    <source>
        <dbReference type="Proteomes" id="UP001189429"/>
    </source>
</evidence>
<dbReference type="Proteomes" id="UP001189429">
    <property type="component" value="Unassembled WGS sequence"/>
</dbReference>
<dbReference type="PANTHER" id="PTHR48148">
    <property type="entry name" value="KERATINOCYTE PROLINE-RICH PROTEIN"/>
    <property type="match status" value="1"/>
</dbReference>
<feature type="compositionally biased region" description="Acidic residues" evidence="1">
    <location>
        <begin position="912"/>
        <end position="921"/>
    </location>
</feature>
<proteinExistence type="predicted"/>
<keyword evidence="2" id="KW-0812">Transmembrane</keyword>
<feature type="compositionally biased region" description="Low complexity" evidence="1">
    <location>
        <begin position="721"/>
        <end position="808"/>
    </location>
</feature>
<dbReference type="PANTHER" id="PTHR48148:SF2">
    <property type="entry name" value="PA14 DOMAIN-CONTAINING PROTEIN"/>
    <property type="match status" value="1"/>
</dbReference>
<comment type="caution">
    <text evidence="4">The sequence shown here is derived from an EMBL/GenBank/DDBJ whole genome shotgun (WGS) entry which is preliminary data.</text>
</comment>
<accession>A0ABN9XBN1</accession>
<feature type="signal peptide" evidence="3">
    <location>
        <begin position="1"/>
        <end position="16"/>
    </location>
</feature>
<feature type="region of interest" description="Disordered" evidence="1">
    <location>
        <begin position="900"/>
        <end position="925"/>
    </location>
</feature>
<evidence type="ECO:0008006" key="6">
    <source>
        <dbReference type="Google" id="ProtNLM"/>
    </source>
</evidence>